<feature type="domain" description="LysM" evidence="4">
    <location>
        <begin position="106"/>
        <end position="153"/>
    </location>
</feature>
<feature type="non-terminal residue" evidence="5">
    <location>
        <position position="1"/>
    </location>
</feature>
<keyword evidence="6" id="KW-1185">Reference proteome</keyword>
<proteinExistence type="predicted"/>
<dbReference type="EMBL" id="KZ826066">
    <property type="protein sequence ID" value="PYH88795.1"/>
    <property type="molecule type" value="Genomic_DNA"/>
</dbReference>
<keyword evidence="1" id="KW-0147">Chitin-binding</keyword>
<evidence type="ECO:0000256" key="2">
    <source>
        <dbReference type="ARBA" id="ARBA00023026"/>
    </source>
</evidence>
<evidence type="ECO:0000313" key="5">
    <source>
        <dbReference type="EMBL" id="PYH88795.1"/>
    </source>
</evidence>
<evidence type="ECO:0000259" key="4">
    <source>
        <dbReference type="PROSITE" id="PS51782"/>
    </source>
</evidence>
<dbReference type="OrthoDB" id="2281372at2759"/>
<dbReference type="PROSITE" id="PS51782">
    <property type="entry name" value="LYSM"/>
    <property type="match status" value="2"/>
</dbReference>
<dbReference type="PANTHER" id="PTHR34997">
    <property type="entry name" value="AM15"/>
    <property type="match status" value="1"/>
</dbReference>
<dbReference type="CDD" id="cd00118">
    <property type="entry name" value="LysM"/>
    <property type="match status" value="2"/>
</dbReference>
<evidence type="ECO:0000256" key="1">
    <source>
        <dbReference type="ARBA" id="ARBA00022669"/>
    </source>
</evidence>
<evidence type="ECO:0000256" key="3">
    <source>
        <dbReference type="SAM" id="MobiDB-lite"/>
    </source>
</evidence>
<dbReference type="VEuPathDB" id="FungiDB:BO71DRAFT_307155"/>
<dbReference type="Gene3D" id="3.10.350.10">
    <property type="entry name" value="LysM domain"/>
    <property type="match status" value="2"/>
</dbReference>
<feature type="domain" description="LysM" evidence="4">
    <location>
        <begin position="14"/>
        <end position="61"/>
    </location>
</feature>
<dbReference type="Proteomes" id="UP000247810">
    <property type="component" value="Unassembled WGS sequence"/>
</dbReference>
<reference evidence="5 6" key="1">
    <citation type="submission" date="2018-02" db="EMBL/GenBank/DDBJ databases">
        <title>The genomes of Aspergillus section Nigri reveals drivers in fungal speciation.</title>
        <authorList>
            <consortium name="DOE Joint Genome Institute"/>
            <person name="Vesth T.C."/>
            <person name="Nybo J."/>
            <person name="Theobald S."/>
            <person name="Brandl J."/>
            <person name="Frisvad J.C."/>
            <person name="Nielsen K.F."/>
            <person name="Lyhne E.K."/>
            <person name="Kogle M.E."/>
            <person name="Kuo A."/>
            <person name="Riley R."/>
            <person name="Clum A."/>
            <person name="Nolan M."/>
            <person name="Lipzen A."/>
            <person name="Salamov A."/>
            <person name="Henrissat B."/>
            <person name="Wiebenga A."/>
            <person name="De vries R.P."/>
            <person name="Grigoriev I.V."/>
            <person name="Mortensen U.H."/>
            <person name="Andersen M.R."/>
            <person name="Baker S.E."/>
        </authorList>
    </citation>
    <scope>NUCLEOTIDE SEQUENCE [LARGE SCALE GENOMIC DNA]</scope>
    <source>
        <strain evidence="5 6">CBS 707.79</strain>
    </source>
</reference>
<feature type="compositionally biased region" description="Low complexity" evidence="3">
    <location>
        <begin position="72"/>
        <end position="89"/>
    </location>
</feature>
<dbReference type="InterPro" id="IPR018392">
    <property type="entry name" value="LysM"/>
</dbReference>
<dbReference type="SUPFAM" id="SSF54106">
    <property type="entry name" value="LysM domain"/>
    <property type="match status" value="2"/>
</dbReference>
<dbReference type="PANTHER" id="PTHR34997:SF1">
    <property type="entry name" value="PEPTIDOGLYCAN-BINDING LYSIN DOMAIN"/>
    <property type="match status" value="1"/>
</dbReference>
<dbReference type="InterPro" id="IPR036779">
    <property type="entry name" value="LysM_dom_sf"/>
</dbReference>
<dbReference type="SMART" id="SM00257">
    <property type="entry name" value="LysM"/>
    <property type="match status" value="2"/>
</dbReference>
<feature type="region of interest" description="Disordered" evidence="3">
    <location>
        <begin position="72"/>
        <end position="99"/>
    </location>
</feature>
<gene>
    <name evidence="5" type="ORF">BO71DRAFT_307155</name>
</gene>
<sequence length="155" mass="16016">PAPTQSGIPSNCDKYCVAESGDTCATIAAEYDITEAQFLAWNPSISSDCTTGFWADEAYCVGVSGAIAASSTSTSTSTSTSMTSSSTTPITPPAPTQSGIPSNCDEYYVAQSGDTCATIEAKYDITAAEFLAWNPAVSADCESGFWADEAYCVSV</sequence>
<protein>
    <recommendedName>
        <fullName evidence="4">LysM domain-containing protein</fullName>
    </recommendedName>
</protein>
<organism evidence="5 6">
    <name type="scientific">Aspergillus ellipticus CBS 707.79</name>
    <dbReference type="NCBI Taxonomy" id="1448320"/>
    <lineage>
        <taxon>Eukaryota</taxon>
        <taxon>Fungi</taxon>
        <taxon>Dikarya</taxon>
        <taxon>Ascomycota</taxon>
        <taxon>Pezizomycotina</taxon>
        <taxon>Eurotiomycetes</taxon>
        <taxon>Eurotiomycetidae</taxon>
        <taxon>Eurotiales</taxon>
        <taxon>Aspergillaceae</taxon>
        <taxon>Aspergillus</taxon>
        <taxon>Aspergillus subgen. Circumdati</taxon>
    </lineage>
</organism>
<accession>A0A319CU79</accession>
<dbReference type="Pfam" id="PF01476">
    <property type="entry name" value="LysM"/>
    <property type="match status" value="2"/>
</dbReference>
<name>A0A319CU79_9EURO</name>
<dbReference type="InterPro" id="IPR052210">
    <property type="entry name" value="LysM1-like"/>
</dbReference>
<dbReference type="STRING" id="1448320.A0A319CU79"/>
<dbReference type="AlphaFoldDB" id="A0A319CU79"/>
<dbReference type="GO" id="GO:0008061">
    <property type="term" value="F:chitin binding"/>
    <property type="evidence" value="ECO:0007669"/>
    <property type="project" value="UniProtKB-KW"/>
</dbReference>
<keyword evidence="2" id="KW-0843">Virulence</keyword>
<evidence type="ECO:0000313" key="6">
    <source>
        <dbReference type="Proteomes" id="UP000247810"/>
    </source>
</evidence>
<feature type="non-terminal residue" evidence="5">
    <location>
        <position position="155"/>
    </location>
</feature>